<evidence type="ECO:0000256" key="4">
    <source>
        <dbReference type="SAM" id="MobiDB-lite"/>
    </source>
</evidence>
<keyword evidence="2" id="KW-1133">Transmembrane helix</keyword>
<dbReference type="InterPro" id="IPR056698">
    <property type="entry name" value="DUF7796"/>
</dbReference>
<feature type="region of interest" description="Disordered" evidence="4">
    <location>
        <begin position="54"/>
        <end position="73"/>
    </location>
</feature>
<dbReference type="Proteomes" id="UP000001514">
    <property type="component" value="Unassembled WGS sequence"/>
</dbReference>
<evidence type="ECO:0000256" key="2">
    <source>
        <dbReference type="ARBA" id="ARBA00022989"/>
    </source>
</evidence>
<keyword evidence="3" id="KW-0472">Membrane</keyword>
<dbReference type="Gramene" id="EFJ06449">
    <property type="protein sequence ID" value="EFJ06449"/>
    <property type="gene ID" value="SELMODRAFT_430696"/>
</dbReference>
<protein>
    <recommendedName>
        <fullName evidence="5">DUF7796 domain-containing protein</fullName>
    </recommendedName>
</protein>
<dbReference type="Gene3D" id="1.10.3860.10">
    <property type="entry name" value="Sodium:dicarboxylate symporter"/>
    <property type="match status" value="1"/>
</dbReference>
<dbReference type="Pfam" id="PF25072">
    <property type="entry name" value="DUF7796"/>
    <property type="match status" value="1"/>
</dbReference>
<evidence type="ECO:0000256" key="3">
    <source>
        <dbReference type="ARBA" id="ARBA00023136"/>
    </source>
</evidence>
<dbReference type="InterPro" id="IPR036458">
    <property type="entry name" value="Na:dicarbo_symporter_sf"/>
</dbReference>
<keyword evidence="7" id="KW-1185">Reference proteome</keyword>
<dbReference type="GO" id="GO:0015293">
    <property type="term" value="F:symporter activity"/>
    <property type="evidence" value="ECO:0007669"/>
    <property type="project" value="InterPro"/>
</dbReference>
<organism evidence="7">
    <name type="scientific">Selaginella moellendorffii</name>
    <name type="common">Spikemoss</name>
    <dbReference type="NCBI Taxonomy" id="88036"/>
    <lineage>
        <taxon>Eukaryota</taxon>
        <taxon>Viridiplantae</taxon>
        <taxon>Streptophyta</taxon>
        <taxon>Embryophyta</taxon>
        <taxon>Tracheophyta</taxon>
        <taxon>Lycopodiopsida</taxon>
        <taxon>Selaginellales</taxon>
        <taxon>Selaginellaceae</taxon>
        <taxon>Selaginella</taxon>
    </lineage>
</organism>
<dbReference type="KEGG" id="smo:SELMODRAFT_430696"/>
<evidence type="ECO:0000259" key="5">
    <source>
        <dbReference type="Pfam" id="PF25072"/>
    </source>
</evidence>
<gene>
    <name evidence="6" type="ORF">SELMODRAFT_430696</name>
</gene>
<dbReference type="GO" id="GO:0016020">
    <property type="term" value="C:membrane"/>
    <property type="evidence" value="ECO:0007669"/>
    <property type="project" value="InterPro"/>
</dbReference>
<dbReference type="InParanoid" id="D8TA72"/>
<sequence length="217" mass="24398">MDKLDLCDASSLEWEQGWEALFDSAAGEEVAKTREKFASSNQLQEERWEIWDGPSPQQVCSVKSGNPRPKSSPTSSWDILFEVLLSPHATSQIPWLLGVPECWSILWMSGSSNLACPGSHVFMALFATLRRKEMLVWWTLLGVALGASLYNSNCSSLPIDLIGYPGELYLRALQQLVLPLARVCLSYRLLYQAAPISTLQILAQKITKQLRPRLKRF</sequence>
<name>D8TA72_SELML</name>
<keyword evidence="1" id="KW-0812">Transmembrane</keyword>
<reference evidence="6 7" key="1">
    <citation type="journal article" date="2011" name="Science">
        <title>The Selaginella genome identifies genetic changes associated with the evolution of vascular plants.</title>
        <authorList>
            <person name="Banks J.A."/>
            <person name="Nishiyama T."/>
            <person name="Hasebe M."/>
            <person name="Bowman J.L."/>
            <person name="Gribskov M."/>
            <person name="dePamphilis C."/>
            <person name="Albert V.A."/>
            <person name="Aono N."/>
            <person name="Aoyama T."/>
            <person name="Ambrose B.A."/>
            <person name="Ashton N.W."/>
            <person name="Axtell M.J."/>
            <person name="Barker E."/>
            <person name="Barker M.S."/>
            <person name="Bennetzen J.L."/>
            <person name="Bonawitz N.D."/>
            <person name="Chapple C."/>
            <person name="Cheng C."/>
            <person name="Correa L.G."/>
            <person name="Dacre M."/>
            <person name="DeBarry J."/>
            <person name="Dreyer I."/>
            <person name="Elias M."/>
            <person name="Engstrom E.M."/>
            <person name="Estelle M."/>
            <person name="Feng L."/>
            <person name="Finet C."/>
            <person name="Floyd S.K."/>
            <person name="Frommer W.B."/>
            <person name="Fujita T."/>
            <person name="Gramzow L."/>
            <person name="Gutensohn M."/>
            <person name="Harholt J."/>
            <person name="Hattori M."/>
            <person name="Heyl A."/>
            <person name="Hirai T."/>
            <person name="Hiwatashi Y."/>
            <person name="Ishikawa M."/>
            <person name="Iwata M."/>
            <person name="Karol K.G."/>
            <person name="Koehler B."/>
            <person name="Kolukisaoglu U."/>
            <person name="Kubo M."/>
            <person name="Kurata T."/>
            <person name="Lalonde S."/>
            <person name="Li K."/>
            <person name="Li Y."/>
            <person name="Litt A."/>
            <person name="Lyons E."/>
            <person name="Manning G."/>
            <person name="Maruyama T."/>
            <person name="Michael T.P."/>
            <person name="Mikami K."/>
            <person name="Miyazaki S."/>
            <person name="Morinaga S."/>
            <person name="Murata T."/>
            <person name="Mueller-Roeber B."/>
            <person name="Nelson D.R."/>
            <person name="Obara M."/>
            <person name="Oguri Y."/>
            <person name="Olmstead R.G."/>
            <person name="Onodera N."/>
            <person name="Petersen B.L."/>
            <person name="Pils B."/>
            <person name="Prigge M."/>
            <person name="Rensing S.A."/>
            <person name="Riano-Pachon D.M."/>
            <person name="Roberts A.W."/>
            <person name="Sato Y."/>
            <person name="Scheller H.V."/>
            <person name="Schulz B."/>
            <person name="Schulz C."/>
            <person name="Shakirov E.V."/>
            <person name="Shibagaki N."/>
            <person name="Shinohara N."/>
            <person name="Shippen D.E."/>
            <person name="Soerensen I."/>
            <person name="Sotooka R."/>
            <person name="Sugimoto N."/>
            <person name="Sugita M."/>
            <person name="Sumikawa N."/>
            <person name="Tanurdzic M."/>
            <person name="Theissen G."/>
            <person name="Ulvskov P."/>
            <person name="Wakazuki S."/>
            <person name="Weng J.K."/>
            <person name="Willats W.W."/>
            <person name="Wipf D."/>
            <person name="Wolf P.G."/>
            <person name="Yang L."/>
            <person name="Zimmer A.D."/>
            <person name="Zhu Q."/>
            <person name="Mitros T."/>
            <person name="Hellsten U."/>
            <person name="Loque D."/>
            <person name="Otillar R."/>
            <person name="Salamov A."/>
            <person name="Schmutz J."/>
            <person name="Shapiro H."/>
            <person name="Lindquist E."/>
            <person name="Lucas S."/>
            <person name="Rokhsar D."/>
            <person name="Grigoriev I.V."/>
        </authorList>
    </citation>
    <scope>NUCLEOTIDE SEQUENCE [LARGE SCALE GENOMIC DNA]</scope>
</reference>
<feature type="domain" description="DUF7796" evidence="5">
    <location>
        <begin position="3"/>
        <end position="63"/>
    </location>
</feature>
<evidence type="ECO:0000313" key="6">
    <source>
        <dbReference type="EMBL" id="EFJ06449.1"/>
    </source>
</evidence>
<dbReference type="STRING" id="88036.D8TA72"/>
<accession>D8TA72</accession>
<dbReference type="HOGENOM" id="CLU_1274140_0_0_1"/>
<feature type="compositionally biased region" description="Polar residues" evidence="4">
    <location>
        <begin position="55"/>
        <end position="73"/>
    </location>
</feature>
<dbReference type="EMBL" id="GL377701">
    <property type="protein sequence ID" value="EFJ06449.1"/>
    <property type="molecule type" value="Genomic_DNA"/>
</dbReference>
<evidence type="ECO:0000313" key="7">
    <source>
        <dbReference type="Proteomes" id="UP000001514"/>
    </source>
</evidence>
<dbReference type="AlphaFoldDB" id="D8TA72"/>
<evidence type="ECO:0000256" key="1">
    <source>
        <dbReference type="ARBA" id="ARBA00022692"/>
    </source>
</evidence>
<proteinExistence type="predicted"/>